<keyword evidence="1" id="KW-0472">Membrane</keyword>
<dbReference type="AlphaFoldDB" id="A0A2N5DRN3"/>
<feature type="transmembrane region" description="Helical" evidence="1">
    <location>
        <begin position="66"/>
        <end position="83"/>
    </location>
</feature>
<accession>A0A2N5DRN3</accession>
<evidence type="ECO:0000313" key="3">
    <source>
        <dbReference type="Proteomes" id="UP000234479"/>
    </source>
</evidence>
<dbReference type="Proteomes" id="UP000234479">
    <property type="component" value="Unassembled WGS sequence"/>
</dbReference>
<evidence type="ECO:0000313" key="2">
    <source>
        <dbReference type="EMBL" id="PLR28726.1"/>
    </source>
</evidence>
<evidence type="ECO:0000256" key="1">
    <source>
        <dbReference type="SAM" id="Phobius"/>
    </source>
</evidence>
<sequence length="99" mass="10551">MTVTGPLSLDARHRAKAKGKFEEAGAHAKDAYGSLKGGAEELYEGGREHVQDGLRLIESKVRDKPALALTAAIGLGVLLGLLLRGPRTVYVRARVSTRS</sequence>
<dbReference type="EMBL" id="PJRS01000005">
    <property type="protein sequence ID" value="PLR28726.1"/>
    <property type="molecule type" value="Genomic_DNA"/>
</dbReference>
<comment type="caution">
    <text evidence="2">The sequence shown here is derived from an EMBL/GenBank/DDBJ whole genome shotgun (WGS) entry which is preliminary data.</text>
</comment>
<evidence type="ECO:0008006" key="4">
    <source>
        <dbReference type="Google" id="ProtNLM"/>
    </source>
</evidence>
<keyword evidence="3" id="KW-1185">Reference proteome</keyword>
<keyword evidence="1" id="KW-1133">Transmembrane helix</keyword>
<keyword evidence="1" id="KW-0812">Transmembrane</keyword>
<dbReference type="RefSeq" id="WP_101716255.1">
    <property type="nucleotide sequence ID" value="NZ_PJRS01000005.1"/>
</dbReference>
<organism evidence="2 3">
    <name type="scientific">Caulobacter zeae</name>
    <dbReference type="NCBI Taxonomy" id="2055137"/>
    <lineage>
        <taxon>Bacteria</taxon>
        <taxon>Pseudomonadati</taxon>
        <taxon>Pseudomonadota</taxon>
        <taxon>Alphaproteobacteria</taxon>
        <taxon>Caulobacterales</taxon>
        <taxon>Caulobacteraceae</taxon>
        <taxon>Caulobacter</taxon>
    </lineage>
</organism>
<name>A0A2N5DRN3_9CAUL</name>
<protein>
    <recommendedName>
        <fullName evidence="4">CsbD family protein</fullName>
    </recommendedName>
</protein>
<reference evidence="2 3" key="1">
    <citation type="submission" date="2017-12" db="EMBL/GenBank/DDBJ databases">
        <title>The genome sequence of Caulobacter sp. 410.</title>
        <authorList>
            <person name="Gao J."/>
            <person name="Mao X."/>
            <person name="Sun J."/>
        </authorList>
    </citation>
    <scope>NUCLEOTIDE SEQUENCE [LARGE SCALE GENOMIC DNA]</scope>
    <source>
        <strain evidence="2 3">410</strain>
    </source>
</reference>
<proteinExistence type="predicted"/>
<gene>
    <name evidence="2" type="ORF">SGCZBJ_01395</name>
</gene>